<dbReference type="Gene3D" id="3.40.640.10">
    <property type="entry name" value="Type I PLP-dependent aspartate aminotransferase-like (Major domain)"/>
    <property type="match status" value="1"/>
</dbReference>
<dbReference type="EMBL" id="JALBUF010000007">
    <property type="protein sequence ID" value="MCI0184011.1"/>
    <property type="molecule type" value="Genomic_DNA"/>
</dbReference>
<organism evidence="1 2">
    <name type="scientific">Sulfoacidibacillus ferrooxidans</name>
    <dbReference type="NCBI Taxonomy" id="2005001"/>
    <lineage>
        <taxon>Bacteria</taxon>
        <taxon>Bacillati</taxon>
        <taxon>Bacillota</taxon>
        <taxon>Bacilli</taxon>
        <taxon>Bacillales</taxon>
        <taxon>Alicyclobacillaceae</taxon>
        <taxon>Sulfoacidibacillus</taxon>
    </lineage>
</organism>
<dbReference type="PANTHER" id="PTHR46658:SF1">
    <property type="entry name" value="CYS OR MET METABOLISM PYRIDOXAL-PHOSPHATE-DEPENDENT ENZYME"/>
    <property type="match status" value="1"/>
</dbReference>
<dbReference type="InterPro" id="IPR015421">
    <property type="entry name" value="PyrdxlP-dep_Trfase_major"/>
</dbReference>
<dbReference type="Pfam" id="PF06838">
    <property type="entry name" value="Met_gamma_lyase"/>
    <property type="match status" value="1"/>
</dbReference>
<protein>
    <recommendedName>
        <fullName evidence="3">Aluminum resistance protein</fullName>
    </recommendedName>
</protein>
<dbReference type="AlphaFoldDB" id="A0A9X1V9D1"/>
<reference evidence="1" key="1">
    <citation type="submission" date="2022-03" db="EMBL/GenBank/DDBJ databases">
        <title>Draft Genome Sequence of Firmicute Strain S0AB, a Heterotrophic Iron/Sulfur-Oxidizing Extreme Acidophile.</title>
        <authorList>
            <person name="Vergara E."/>
            <person name="Pakostova E."/>
            <person name="Johnson D.B."/>
            <person name="Holmes D.S."/>
        </authorList>
    </citation>
    <scope>NUCLEOTIDE SEQUENCE</scope>
    <source>
        <strain evidence="1">S0AB</strain>
    </source>
</reference>
<dbReference type="PANTHER" id="PTHR46658">
    <property type="entry name" value="CYS OR MET METABOLISM PYRIDOXAL-PHOSPHATE-DEPENDENT ENZYME"/>
    <property type="match status" value="1"/>
</dbReference>
<evidence type="ECO:0008006" key="3">
    <source>
        <dbReference type="Google" id="ProtNLM"/>
    </source>
</evidence>
<dbReference type="RefSeq" id="WP_241715113.1">
    <property type="nucleotide sequence ID" value="NZ_JALBUF010000007.1"/>
</dbReference>
<gene>
    <name evidence="1" type="ORF">MM817_02306</name>
</gene>
<dbReference type="InterPro" id="IPR009651">
    <property type="entry name" value="Met_g_lyase_put"/>
</dbReference>
<dbReference type="SUPFAM" id="SSF53383">
    <property type="entry name" value="PLP-dependent transferases"/>
    <property type="match status" value="1"/>
</dbReference>
<comment type="caution">
    <text evidence="1">The sequence shown here is derived from an EMBL/GenBank/DDBJ whole genome shotgun (WGS) entry which is preliminary data.</text>
</comment>
<dbReference type="Proteomes" id="UP001139263">
    <property type="component" value="Unassembled WGS sequence"/>
</dbReference>
<keyword evidence="2" id="KW-1185">Reference proteome</keyword>
<accession>A0A9X1V9D1</accession>
<proteinExistence type="predicted"/>
<evidence type="ECO:0000313" key="1">
    <source>
        <dbReference type="EMBL" id="MCI0184011.1"/>
    </source>
</evidence>
<name>A0A9X1V9D1_9BACL</name>
<dbReference type="InterPro" id="IPR015424">
    <property type="entry name" value="PyrdxlP-dep_Trfase"/>
</dbReference>
<sequence length="421" mass="45446">MNEMQWNTIKHIERQWSAEFAKVDHLIDRNQEKVLSAFASAKVTDSDLSGSTGYGLGDRGREQLEKVYALVFGAEEAIVRPSIASGTHALAIAYFGLLRPGDTLIYATGEPYDTLQTVIGVDQEEKSGQGTLRDFGVHFHSVALKQDETIDVPSILATIDASTKVVAFQRSPGYAWRRALSVSEIGIAIAKIKHTYPDVYVVVDNCYGEFTDVVEPCDVGADLVVGSLIKNPGGGIAPTGGYLVGTKNAIELASYRLTAPGIGSEMGSYEQYRLFFQGLFLAPHVVGQALKGNIFAAAAFTSVGMDCAPLPADAHDDIVLRIRLGSAIQVVQFCQAIQQSSPIDAHVLPEPWLMPGYQDEVIMAAGTFIQGASIELSADGPMRPPYVAYMQGGLTFSHVKLAVMHALEKLGLLEHGLTLKW</sequence>
<dbReference type="Gene3D" id="3.90.1150.60">
    <property type="entry name" value="Methioning gamme-lyase, C-terminal domain"/>
    <property type="match status" value="1"/>
</dbReference>
<evidence type="ECO:0000313" key="2">
    <source>
        <dbReference type="Proteomes" id="UP001139263"/>
    </source>
</evidence>